<comment type="similarity">
    <text evidence="1 7">Belongs to the heat shock protein 70 family.</text>
</comment>
<evidence type="ECO:0000256" key="4">
    <source>
        <dbReference type="ARBA" id="ARBA00022840"/>
    </source>
</evidence>
<dbReference type="Proteomes" id="UP000327011">
    <property type="component" value="Unassembled WGS sequence"/>
</dbReference>
<reference evidence="10 11" key="1">
    <citation type="submission" date="2019-09" db="EMBL/GenBank/DDBJ databases">
        <title>Screening of Novel Bioactive Compounds from Soil-Associated.</title>
        <authorList>
            <person name="Gong X."/>
        </authorList>
    </citation>
    <scope>NUCLEOTIDE SEQUENCE [LARGE SCALE GENOMIC DNA]</scope>
    <source>
        <strain evidence="10 11">Gxj-6</strain>
    </source>
</reference>
<feature type="compositionally biased region" description="Pro residues" evidence="8">
    <location>
        <begin position="529"/>
        <end position="543"/>
    </location>
</feature>
<dbReference type="Pfam" id="PF11977">
    <property type="entry name" value="RNase_Zc3h12a"/>
    <property type="match status" value="1"/>
</dbReference>
<feature type="region of interest" description="Disordered" evidence="8">
    <location>
        <begin position="500"/>
        <end position="551"/>
    </location>
</feature>
<evidence type="ECO:0000256" key="6">
    <source>
        <dbReference type="ARBA" id="ARBA00023186"/>
    </source>
</evidence>
<feature type="domain" description="RNase NYN" evidence="9">
    <location>
        <begin position="552"/>
        <end position="660"/>
    </location>
</feature>
<proteinExistence type="inferred from homology"/>
<accession>A0A5J5K783</accession>
<evidence type="ECO:0000256" key="3">
    <source>
        <dbReference type="ARBA" id="ARBA00022741"/>
    </source>
</evidence>
<dbReference type="Gene3D" id="3.90.640.10">
    <property type="entry name" value="Actin, Chain A, domain 4"/>
    <property type="match status" value="1"/>
</dbReference>
<dbReference type="InterPro" id="IPR018181">
    <property type="entry name" value="Heat_shock_70_CS"/>
</dbReference>
<dbReference type="Gene3D" id="3.30.420.40">
    <property type="match status" value="2"/>
</dbReference>
<dbReference type="GO" id="GO:0140662">
    <property type="term" value="F:ATP-dependent protein folding chaperone"/>
    <property type="evidence" value="ECO:0007669"/>
    <property type="project" value="InterPro"/>
</dbReference>
<organism evidence="10 11">
    <name type="scientific">Microbispora cellulosiformans</name>
    <dbReference type="NCBI Taxonomy" id="2614688"/>
    <lineage>
        <taxon>Bacteria</taxon>
        <taxon>Bacillati</taxon>
        <taxon>Actinomycetota</taxon>
        <taxon>Actinomycetes</taxon>
        <taxon>Streptosporangiales</taxon>
        <taxon>Streptosporangiaceae</taxon>
        <taxon>Microbispora</taxon>
    </lineage>
</organism>
<dbReference type="InterPro" id="IPR021869">
    <property type="entry name" value="RNase_Zc3h12_NYN"/>
</dbReference>
<keyword evidence="2" id="KW-0597">Phosphoprotein</keyword>
<dbReference type="RefSeq" id="WP_150933332.1">
    <property type="nucleotide sequence ID" value="NZ_VYTZ01000003.1"/>
</dbReference>
<dbReference type="SUPFAM" id="SSF100920">
    <property type="entry name" value="Heat shock protein 70kD (HSP70), peptide-binding domain"/>
    <property type="match status" value="1"/>
</dbReference>
<keyword evidence="4 7" id="KW-0067">ATP-binding</keyword>
<evidence type="ECO:0000256" key="8">
    <source>
        <dbReference type="SAM" id="MobiDB-lite"/>
    </source>
</evidence>
<comment type="caution">
    <text evidence="10">The sequence shown here is derived from an EMBL/GenBank/DDBJ whole genome shotgun (WGS) entry which is preliminary data.</text>
</comment>
<dbReference type="PRINTS" id="PR00301">
    <property type="entry name" value="HEATSHOCK70"/>
</dbReference>
<dbReference type="InterPro" id="IPR043129">
    <property type="entry name" value="ATPase_NBD"/>
</dbReference>
<dbReference type="GO" id="GO:0005524">
    <property type="term" value="F:ATP binding"/>
    <property type="evidence" value="ECO:0007669"/>
    <property type="project" value="UniProtKB-KW"/>
</dbReference>
<feature type="compositionally biased region" description="Low complexity" evidence="8">
    <location>
        <begin position="504"/>
        <end position="515"/>
    </location>
</feature>
<keyword evidence="3 7" id="KW-0547">Nucleotide-binding</keyword>
<evidence type="ECO:0000313" key="10">
    <source>
        <dbReference type="EMBL" id="KAA9380117.1"/>
    </source>
</evidence>
<evidence type="ECO:0000256" key="7">
    <source>
        <dbReference type="RuleBase" id="RU003322"/>
    </source>
</evidence>
<sequence>MSTGIDFGTTNSVVAQWNGEDVDVLALDSEHLEDEWFYPSFECLFPTIVGESSLRLGALFGWEAKLQSNRVIEACKRMLRDDGGVALRDRRVSATAVAAGVFKAMRERAENSLTTIDSAVITVPANAKGGARYRTRAAARAAGIQVKALLNEPTAAALSYMHDIQDEGTIMVFDWGGGTIDVTVLEHRDGLFEERASRGITQLGGIEIDKKLRELIVQKIGRQPELSLEEERQFALAVERTKIRLSTEETVLTRVPGVSRLIEVSRPELESVIGHLVEEALQPVRVCLNDLGVEPTAISDVLLIGGTSQMPCVRAAVERLMDAETVPAEICHPMTAVARGAAIAAAIVDKEVDSYLQVSSMYALGTTAYDRVDSGKKVFSEIIKPRSPLPIREKKNYTPKKDHQSELSIEIWEADPDKPLSDPENFQLTTLHVRYPRRLPRDQASFTLEYTYQQDGLLHVKATLDRDGQVLVDKEIAEFTHGGSLSITTIQQQMTALEGIPHQSSRPASDSPAPRQVGDRGTANLTPQFMPPTPQPAPIPTPQPGRGNGKSFVVDGSNIAWLGRDVKAGDSPSFAQLLEAVEAFKQQYPDGEISVIVDAALVHQLTHLEREELRKGMRSGWITQVPAGTKGKADRLVATLAERKKAVVVTNDSYKELQAEFPWLHEPGRLLGASNPGGEWIFLQRQPVRPRPDVNGR</sequence>
<name>A0A5J5K783_9ACTN</name>
<evidence type="ECO:0000259" key="9">
    <source>
        <dbReference type="Pfam" id="PF11977"/>
    </source>
</evidence>
<keyword evidence="11" id="KW-1185">Reference proteome</keyword>
<evidence type="ECO:0000256" key="2">
    <source>
        <dbReference type="ARBA" id="ARBA00022553"/>
    </source>
</evidence>
<dbReference type="Gene3D" id="3.40.50.11980">
    <property type="match status" value="1"/>
</dbReference>
<dbReference type="SUPFAM" id="SSF53067">
    <property type="entry name" value="Actin-like ATPase domain"/>
    <property type="match status" value="2"/>
</dbReference>
<dbReference type="AlphaFoldDB" id="A0A5J5K783"/>
<dbReference type="Pfam" id="PF00012">
    <property type="entry name" value="HSP70"/>
    <property type="match status" value="1"/>
</dbReference>
<dbReference type="InterPro" id="IPR029047">
    <property type="entry name" value="HSP70_peptide-bd_sf"/>
</dbReference>
<evidence type="ECO:0000256" key="5">
    <source>
        <dbReference type="ARBA" id="ARBA00023016"/>
    </source>
</evidence>
<dbReference type="PROSITE" id="PS01036">
    <property type="entry name" value="HSP70_3"/>
    <property type="match status" value="1"/>
</dbReference>
<dbReference type="PANTHER" id="PTHR19375">
    <property type="entry name" value="HEAT SHOCK PROTEIN 70KDA"/>
    <property type="match status" value="1"/>
</dbReference>
<evidence type="ECO:0000256" key="1">
    <source>
        <dbReference type="ARBA" id="ARBA00007381"/>
    </source>
</evidence>
<dbReference type="InterPro" id="IPR013126">
    <property type="entry name" value="Hsp_70_fam"/>
</dbReference>
<keyword evidence="6" id="KW-0143">Chaperone</keyword>
<keyword evidence="5" id="KW-0346">Stress response</keyword>
<evidence type="ECO:0000313" key="11">
    <source>
        <dbReference type="Proteomes" id="UP000327011"/>
    </source>
</evidence>
<dbReference type="EMBL" id="VYTZ01000003">
    <property type="protein sequence ID" value="KAA9380117.1"/>
    <property type="molecule type" value="Genomic_DNA"/>
</dbReference>
<protein>
    <submittedName>
        <fullName evidence="10">Hsp70 family protein</fullName>
    </submittedName>
</protein>
<dbReference type="Gene3D" id="2.60.34.10">
    <property type="entry name" value="Substrate Binding Domain Of DNAk, Chain A, domain 1"/>
    <property type="match status" value="1"/>
</dbReference>
<gene>
    <name evidence="10" type="ORF">F5972_10970</name>
</gene>